<evidence type="ECO:0000313" key="3">
    <source>
        <dbReference type="EMBL" id="CAK0812638.1"/>
    </source>
</evidence>
<gene>
    <name evidence="3" type="ORF">PCOR1329_LOCUS16886</name>
</gene>
<reference evidence="3" key="1">
    <citation type="submission" date="2023-10" db="EMBL/GenBank/DDBJ databases">
        <authorList>
            <person name="Chen Y."/>
            <person name="Shah S."/>
            <person name="Dougan E. K."/>
            <person name="Thang M."/>
            <person name="Chan C."/>
        </authorList>
    </citation>
    <scope>NUCLEOTIDE SEQUENCE [LARGE SCALE GENOMIC DNA]</scope>
</reference>
<dbReference type="SUPFAM" id="SSF50156">
    <property type="entry name" value="PDZ domain-like"/>
    <property type="match status" value="1"/>
</dbReference>
<dbReference type="InterPro" id="IPR001478">
    <property type="entry name" value="PDZ"/>
</dbReference>
<feature type="domain" description="PDZ" evidence="2">
    <location>
        <begin position="60"/>
        <end position="127"/>
    </location>
</feature>
<evidence type="ECO:0000256" key="1">
    <source>
        <dbReference type="SAM" id="MobiDB-lite"/>
    </source>
</evidence>
<dbReference type="EMBL" id="CAUYUJ010005200">
    <property type="protein sequence ID" value="CAK0812638.1"/>
    <property type="molecule type" value="Genomic_DNA"/>
</dbReference>
<feature type="compositionally biased region" description="Low complexity" evidence="1">
    <location>
        <begin position="152"/>
        <end position="166"/>
    </location>
</feature>
<dbReference type="InterPro" id="IPR036034">
    <property type="entry name" value="PDZ_sf"/>
</dbReference>
<keyword evidence="4" id="KW-1185">Reference proteome</keyword>
<name>A0ABN9R2S7_9DINO</name>
<dbReference type="Proteomes" id="UP001189429">
    <property type="component" value="Unassembled WGS sequence"/>
</dbReference>
<evidence type="ECO:0000313" key="4">
    <source>
        <dbReference type="Proteomes" id="UP001189429"/>
    </source>
</evidence>
<feature type="region of interest" description="Disordered" evidence="1">
    <location>
        <begin position="145"/>
        <end position="185"/>
    </location>
</feature>
<feature type="non-terminal residue" evidence="3">
    <location>
        <position position="1"/>
    </location>
</feature>
<accession>A0ABN9R2S7</accession>
<feature type="compositionally biased region" description="Low complexity" evidence="1">
    <location>
        <begin position="175"/>
        <end position="185"/>
    </location>
</feature>
<organism evidence="3 4">
    <name type="scientific">Prorocentrum cordatum</name>
    <dbReference type="NCBI Taxonomy" id="2364126"/>
    <lineage>
        <taxon>Eukaryota</taxon>
        <taxon>Sar</taxon>
        <taxon>Alveolata</taxon>
        <taxon>Dinophyceae</taxon>
        <taxon>Prorocentrales</taxon>
        <taxon>Prorocentraceae</taxon>
        <taxon>Prorocentrum</taxon>
    </lineage>
</organism>
<dbReference type="PROSITE" id="PS50106">
    <property type="entry name" value="PDZ"/>
    <property type="match status" value="1"/>
</dbReference>
<comment type="caution">
    <text evidence="3">The sequence shown here is derived from an EMBL/GenBank/DDBJ whole genome shotgun (WGS) entry which is preliminary data.</text>
</comment>
<protein>
    <recommendedName>
        <fullName evidence="2">PDZ domain-containing protein</fullName>
    </recommendedName>
</protein>
<evidence type="ECO:0000259" key="2">
    <source>
        <dbReference type="PROSITE" id="PS50106"/>
    </source>
</evidence>
<proteinExistence type="predicted"/>
<sequence>ASATGRPRADITRQPCRARAACELPEEMPLALTCGRRRSHPDALGSLARPSEATGKPEWGLTLHKQEGDTLGVGLGNTSTGAVIFNIPEGGLVARWNEANQRRLYPGQIITEVNGVRGYWPILEELSRPGVLALTISNTRRRTRCRAGSRISPPRAAGCRSRAASSFGLSRRARTPPARSRASRP</sequence>